<dbReference type="InterPro" id="IPR001626">
    <property type="entry name" value="ABC_TroCD"/>
</dbReference>
<evidence type="ECO:0000256" key="3">
    <source>
        <dbReference type="ARBA" id="ARBA00022692"/>
    </source>
</evidence>
<feature type="transmembrane region" description="Helical" evidence="7">
    <location>
        <begin position="241"/>
        <end position="259"/>
    </location>
</feature>
<feature type="transmembrane region" description="Helical" evidence="7">
    <location>
        <begin position="54"/>
        <end position="74"/>
    </location>
</feature>
<dbReference type="HOGENOM" id="CLU_028808_3_0_10"/>
<evidence type="ECO:0000256" key="6">
    <source>
        <dbReference type="RuleBase" id="RU003943"/>
    </source>
</evidence>
<feature type="transmembrane region" description="Helical" evidence="7">
    <location>
        <begin position="175"/>
        <end position="203"/>
    </location>
</feature>
<comment type="subcellular location">
    <subcellularLocation>
        <location evidence="6">Cell membrane</location>
        <topology evidence="6">Multi-pass membrane protein</topology>
    </subcellularLocation>
    <subcellularLocation>
        <location evidence="1">Membrane</location>
        <topology evidence="1">Multi-pass membrane protein</topology>
    </subcellularLocation>
</comment>
<evidence type="ECO:0000256" key="1">
    <source>
        <dbReference type="ARBA" id="ARBA00004141"/>
    </source>
</evidence>
<feature type="transmembrane region" description="Helical" evidence="7">
    <location>
        <begin position="132"/>
        <end position="155"/>
    </location>
</feature>
<dbReference type="RefSeq" id="WP_013815240.1">
    <property type="nucleotide sequence ID" value="NZ_KI259184.1"/>
</dbReference>
<dbReference type="PANTHER" id="PTHR30477">
    <property type="entry name" value="ABC-TRANSPORTER METAL-BINDING PROTEIN"/>
    <property type="match status" value="1"/>
</dbReference>
<keyword evidence="4 7" id="KW-1133">Transmembrane helix</keyword>
<evidence type="ECO:0000313" key="9">
    <source>
        <dbReference type="Proteomes" id="UP000016630"/>
    </source>
</evidence>
<dbReference type="SUPFAM" id="SSF81345">
    <property type="entry name" value="ABC transporter involved in vitamin B12 uptake, BtuC"/>
    <property type="match status" value="1"/>
</dbReference>
<feature type="transmembrane region" description="Helical" evidence="7">
    <location>
        <begin position="94"/>
        <end position="120"/>
    </location>
</feature>
<dbReference type="GO" id="GO:0043190">
    <property type="term" value="C:ATP-binding cassette (ABC) transporter complex"/>
    <property type="evidence" value="ECO:0007669"/>
    <property type="project" value="InterPro"/>
</dbReference>
<organism evidence="8 9">
    <name type="scientific">Porphyromonas gingivalis F0570</name>
    <dbReference type="NCBI Taxonomy" id="1227271"/>
    <lineage>
        <taxon>Bacteria</taxon>
        <taxon>Pseudomonadati</taxon>
        <taxon>Bacteroidota</taxon>
        <taxon>Bacteroidia</taxon>
        <taxon>Bacteroidales</taxon>
        <taxon>Porphyromonadaceae</taxon>
        <taxon>Porphyromonas</taxon>
    </lineage>
</organism>
<evidence type="ECO:0000313" key="8">
    <source>
        <dbReference type="EMBL" id="ERJ68890.1"/>
    </source>
</evidence>
<feature type="transmembrane region" description="Helical" evidence="7">
    <location>
        <begin position="12"/>
        <end position="33"/>
    </location>
</feature>
<feature type="transmembrane region" description="Helical" evidence="7">
    <location>
        <begin position="215"/>
        <end position="235"/>
    </location>
</feature>
<dbReference type="GO" id="GO:0055085">
    <property type="term" value="P:transmembrane transport"/>
    <property type="evidence" value="ECO:0007669"/>
    <property type="project" value="InterPro"/>
</dbReference>
<protein>
    <submittedName>
        <fullName evidence="8">ABC 3 transport family protein</fullName>
    </submittedName>
</protein>
<dbReference type="InterPro" id="IPR037294">
    <property type="entry name" value="ABC_BtuC-like"/>
</dbReference>
<dbReference type="PANTHER" id="PTHR30477:SF18">
    <property type="entry name" value="METAL TRANSPORT SYSTEM MEMBRANE PROTEIN CT_417-RELATED"/>
    <property type="match status" value="1"/>
</dbReference>
<dbReference type="GO" id="GO:0010043">
    <property type="term" value="P:response to zinc ion"/>
    <property type="evidence" value="ECO:0007669"/>
    <property type="project" value="TreeGrafter"/>
</dbReference>
<dbReference type="Pfam" id="PF00950">
    <property type="entry name" value="ABC-3"/>
    <property type="match status" value="1"/>
</dbReference>
<comment type="similarity">
    <text evidence="2 6">Belongs to the ABC-3 integral membrane protein family.</text>
</comment>
<dbReference type="EMBL" id="AWUW01000009">
    <property type="protein sequence ID" value="ERJ68890.1"/>
    <property type="molecule type" value="Genomic_DNA"/>
</dbReference>
<evidence type="ECO:0000256" key="7">
    <source>
        <dbReference type="SAM" id="Phobius"/>
    </source>
</evidence>
<comment type="caution">
    <text evidence="8">The sequence shown here is derived from an EMBL/GenBank/DDBJ whole genome shotgun (WGS) entry which is preliminary data.</text>
</comment>
<name>A0A0E2LTJ3_PORGN</name>
<evidence type="ECO:0000256" key="2">
    <source>
        <dbReference type="ARBA" id="ARBA00008034"/>
    </source>
</evidence>
<dbReference type="PATRIC" id="fig|1227271.3.peg.160"/>
<evidence type="ECO:0000256" key="4">
    <source>
        <dbReference type="ARBA" id="ARBA00022989"/>
    </source>
</evidence>
<dbReference type="Proteomes" id="UP000016630">
    <property type="component" value="Unassembled WGS sequence"/>
</dbReference>
<evidence type="ECO:0000256" key="5">
    <source>
        <dbReference type="ARBA" id="ARBA00023136"/>
    </source>
</evidence>
<reference evidence="8 9" key="1">
    <citation type="submission" date="2013-06" db="EMBL/GenBank/DDBJ databases">
        <authorList>
            <person name="Weinstock G."/>
            <person name="Sodergren E."/>
            <person name="Lobos E.A."/>
            <person name="Fulton L."/>
            <person name="Fulton R."/>
            <person name="Courtney L."/>
            <person name="Fronick C."/>
            <person name="O'Laughlin M."/>
            <person name="Godfrey J."/>
            <person name="Wilson R.M."/>
            <person name="Miner T."/>
            <person name="Farmer C."/>
            <person name="Delehaunty K."/>
            <person name="Cordes M."/>
            <person name="Minx P."/>
            <person name="Tomlinson C."/>
            <person name="Chen J."/>
            <person name="Wollam A."/>
            <person name="Pepin K.H."/>
            <person name="Bhonagiri V."/>
            <person name="Zhang X."/>
            <person name="Warren W."/>
            <person name="Mitreva M."/>
            <person name="Mardis E.R."/>
            <person name="Wilson R.K."/>
        </authorList>
    </citation>
    <scope>NUCLEOTIDE SEQUENCE [LARGE SCALE GENOMIC DNA]</scope>
    <source>
        <strain evidence="8 9">F0570</strain>
    </source>
</reference>
<dbReference type="AlphaFoldDB" id="A0A0E2LTJ3"/>
<keyword evidence="5 7" id="KW-0472">Membrane</keyword>
<accession>A0A0E2LTJ3</accession>
<dbReference type="Gene3D" id="1.10.3470.10">
    <property type="entry name" value="ABC transporter involved in vitamin B12 uptake, BtuC"/>
    <property type="match status" value="1"/>
</dbReference>
<keyword evidence="3 6" id="KW-0812">Transmembrane</keyword>
<sequence>MIEALQYGFFRNAIAGSLLTAIVCGLLGSYVVARRMVFVSGGITHASFGGIGMGLYLGINPFLSAAVFAVLSALGVQGVTRAGLLREDSAIAAFWSLGMALGTLFIALTPGYSTGLSSFLFGNILLVSHTDLLLLALMALVMIAVFVFGYRTILYTAFDPDFASTRGIRVHLVEMLMSVAVAVGIVLSIRLVGIMLLMSLLTLPQSIMNLFTSRFSSILFGSVILAALAAFTGLWGSYSLGIPSGAFIILVLVALFLLAKTIKSFVHA</sequence>
<keyword evidence="6" id="KW-0813">Transport</keyword>
<gene>
    <name evidence="8" type="ORF">HMPREF1555_00171</name>
</gene>
<proteinExistence type="inferred from homology"/>